<protein>
    <submittedName>
        <fullName evidence="1">Uncharacterized protein</fullName>
    </submittedName>
</protein>
<gene>
    <name evidence="1" type="ORF">CYBJADRAFT_183009</name>
</gene>
<proteinExistence type="predicted"/>
<reference evidence="1 2" key="1">
    <citation type="journal article" date="2016" name="Proc. Natl. Acad. Sci. U.S.A.">
        <title>Comparative genomics of biotechnologically important yeasts.</title>
        <authorList>
            <person name="Riley R."/>
            <person name="Haridas S."/>
            <person name="Wolfe K.H."/>
            <person name="Lopes M.R."/>
            <person name="Hittinger C.T."/>
            <person name="Goeker M."/>
            <person name="Salamov A.A."/>
            <person name="Wisecaver J.H."/>
            <person name="Long T.M."/>
            <person name="Calvey C.H."/>
            <person name="Aerts A.L."/>
            <person name="Barry K.W."/>
            <person name="Choi C."/>
            <person name="Clum A."/>
            <person name="Coughlan A.Y."/>
            <person name="Deshpande S."/>
            <person name="Douglass A.P."/>
            <person name="Hanson S.J."/>
            <person name="Klenk H.-P."/>
            <person name="LaButti K.M."/>
            <person name="Lapidus A."/>
            <person name="Lindquist E.A."/>
            <person name="Lipzen A.M."/>
            <person name="Meier-Kolthoff J.P."/>
            <person name="Ohm R.A."/>
            <person name="Otillar R.P."/>
            <person name="Pangilinan J.L."/>
            <person name="Peng Y."/>
            <person name="Rokas A."/>
            <person name="Rosa C.A."/>
            <person name="Scheuner C."/>
            <person name="Sibirny A.A."/>
            <person name="Slot J.C."/>
            <person name="Stielow J.B."/>
            <person name="Sun H."/>
            <person name="Kurtzman C.P."/>
            <person name="Blackwell M."/>
            <person name="Grigoriev I.V."/>
            <person name="Jeffries T.W."/>
        </authorList>
    </citation>
    <scope>NUCLEOTIDE SEQUENCE [LARGE SCALE GENOMIC DNA]</scope>
    <source>
        <strain evidence="2">ATCC 18201 / CBS 1600 / BCRC 20928 / JCM 3617 / NBRC 0987 / NRRL Y-1542</strain>
    </source>
</reference>
<keyword evidence="2" id="KW-1185">Reference proteome</keyword>
<sequence>MLNLITPKISEDHLTVMNSVGGLVSDPEQLEHEVNKLGQEYLSKMTAGFFEWITLQDTSRSLEMTNTVMYSTKLYDQLLDGTEKHIRLVSTDEAGGLSLHMMRDYKMSPCRNPTTMHEIYKKWEAITGKSIISKTLKKAQCETNVFTLEMPFLIGPGANEEIIDTEKLVFAHISKDVIAYLRKRFPRQFVKSCSSPNESLVPATLSVLERIMRDQNIEKVYHLKHISDLLCHKSSYVSVFDKSACVIRSFQGDGEKPRYKLAIILELFDMKWYKKPLSRSTVIKSMSRRHITSALAFVSDLDIEPIHVMPLSLSASDNGTEEGTGRESRSAIGLRIRAKAVMDLCPLLLDYIDEKDPRSSWFSASADSDDHAFGPSKSSALISLSNVIVGKAGLLFHGECEPTDPKSGFIQIQMSNFNQFEFMAHNEL</sequence>
<organism evidence="1 2">
    <name type="scientific">Cyberlindnera jadinii (strain ATCC 18201 / CBS 1600 / BCRC 20928 / JCM 3617 / NBRC 0987 / NRRL Y-1542)</name>
    <name type="common">Torula yeast</name>
    <name type="synonym">Candida utilis</name>
    <dbReference type="NCBI Taxonomy" id="983966"/>
    <lineage>
        <taxon>Eukaryota</taxon>
        <taxon>Fungi</taxon>
        <taxon>Dikarya</taxon>
        <taxon>Ascomycota</taxon>
        <taxon>Saccharomycotina</taxon>
        <taxon>Saccharomycetes</taxon>
        <taxon>Phaffomycetales</taxon>
        <taxon>Phaffomycetaceae</taxon>
        <taxon>Cyberlindnera</taxon>
    </lineage>
</organism>
<dbReference type="EMBL" id="KV453926">
    <property type="protein sequence ID" value="ODV75378.1"/>
    <property type="molecule type" value="Genomic_DNA"/>
</dbReference>
<dbReference type="AlphaFoldDB" id="A0A1E4S7C4"/>
<name>A0A1E4S7C4_CYBJN</name>
<dbReference type="GeneID" id="30991452"/>
<evidence type="ECO:0000313" key="1">
    <source>
        <dbReference type="EMBL" id="ODV75378.1"/>
    </source>
</evidence>
<accession>A0A1E4S7C4</accession>
<dbReference type="RefSeq" id="XP_020072417.1">
    <property type="nucleotide sequence ID" value="XM_020217056.1"/>
</dbReference>
<dbReference type="Proteomes" id="UP000094389">
    <property type="component" value="Unassembled WGS sequence"/>
</dbReference>
<evidence type="ECO:0000313" key="2">
    <source>
        <dbReference type="Proteomes" id="UP000094389"/>
    </source>
</evidence>